<dbReference type="GO" id="GO:0000930">
    <property type="term" value="C:gamma-tubulin complex"/>
    <property type="evidence" value="ECO:0007669"/>
    <property type="project" value="TreeGrafter"/>
</dbReference>
<dbReference type="GO" id="GO:0051321">
    <property type="term" value="P:meiotic cell cycle"/>
    <property type="evidence" value="ECO:0007669"/>
    <property type="project" value="TreeGrafter"/>
</dbReference>
<evidence type="ECO:0000256" key="2">
    <source>
        <dbReference type="ARBA" id="ARBA00022490"/>
    </source>
</evidence>
<reference evidence="9" key="1">
    <citation type="submission" date="2014-02" db="EMBL/GenBank/DDBJ databases">
        <authorList>
            <person name="Genoscope - CEA"/>
        </authorList>
    </citation>
    <scope>NUCLEOTIDE SEQUENCE</scope>
    <source>
        <strain evidence="9">LS3</strain>
    </source>
</reference>
<dbReference type="GO" id="GO:0043015">
    <property type="term" value="F:gamma-tubulin binding"/>
    <property type="evidence" value="ECO:0007669"/>
    <property type="project" value="InterPro"/>
</dbReference>
<dbReference type="Pfam" id="PF04130">
    <property type="entry name" value="GCP_C_terminal"/>
    <property type="match status" value="1"/>
</dbReference>
<feature type="domain" description="Gamma tubulin complex component C-terminal" evidence="7">
    <location>
        <begin position="458"/>
        <end position="828"/>
    </location>
</feature>
<feature type="compositionally biased region" description="Polar residues" evidence="6">
    <location>
        <begin position="41"/>
        <end position="51"/>
    </location>
</feature>
<dbReference type="PANTHER" id="PTHR19302:SF13">
    <property type="entry name" value="GAMMA-TUBULIN COMPLEX COMPONENT 2"/>
    <property type="match status" value="1"/>
</dbReference>
<dbReference type="GO" id="GO:0005874">
    <property type="term" value="C:microtubule"/>
    <property type="evidence" value="ECO:0007669"/>
    <property type="project" value="UniProtKB-KW"/>
</dbReference>
<dbReference type="InterPro" id="IPR007259">
    <property type="entry name" value="GCP"/>
</dbReference>
<dbReference type="GO" id="GO:0000278">
    <property type="term" value="P:mitotic cell cycle"/>
    <property type="evidence" value="ECO:0007669"/>
    <property type="project" value="TreeGrafter"/>
</dbReference>
<evidence type="ECO:0000256" key="4">
    <source>
        <dbReference type="ARBA" id="ARBA00023212"/>
    </source>
</evidence>
<dbReference type="PhylomeDB" id="A0A060T3Z6"/>
<evidence type="ECO:0000256" key="3">
    <source>
        <dbReference type="ARBA" id="ARBA00022701"/>
    </source>
</evidence>
<evidence type="ECO:0000313" key="9">
    <source>
        <dbReference type="EMBL" id="CDP35529.1"/>
    </source>
</evidence>
<feature type="compositionally biased region" description="Low complexity" evidence="6">
    <location>
        <begin position="25"/>
        <end position="36"/>
    </location>
</feature>
<protein>
    <recommendedName>
        <fullName evidence="5">Spindle pole body component</fullName>
    </recommendedName>
</protein>
<proteinExistence type="inferred from homology"/>
<comment type="subcellular location">
    <subcellularLocation>
        <location evidence="5">Cytoplasm</location>
        <location evidence="5">Cytoskeleton</location>
        <location evidence="5">Microtubule organizing center</location>
    </subcellularLocation>
</comment>
<organism evidence="9">
    <name type="scientific">Blastobotrys adeninivorans</name>
    <name type="common">Yeast</name>
    <name type="synonym">Arxula adeninivorans</name>
    <dbReference type="NCBI Taxonomy" id="409370"/>
    <lineage>
        <taxon>Eukaryota</taxon>
        <taxon>Fungi</taxon>
        <taxon>Dikarya</taxon>
        <taxon>Ascomycota</taxon>
        <taxon>Saccharomycotina</taxon>
        <taxon>Dipodascomycetes</taxon>
        <taxon>Dipodascales</taxon>
        <taxon>Trichomonascaceae</taxon>
        <taxon>Blastobotrys</taxon>
    </lineage>
</organism>
<dbReference type="FunFam" id="1.20.120.1900:FF:000011">
    <property type="entry name" value="Spindle pole body component"/>
    <property type="match status" value="1"/>
</dbReference>
<reference evidence="9" key="2">
    <citation type="submission" date="2014-06" db="EMBL/GenBank/DDBJ databases">
        <title>The complete genome of Blastobotrys (Arxula) adeninivorans LS3 - a yeast of biotechnological interest.</title>
        <authorList>
            <person name="Kunze G."/>
            <person name="Gaillardin C."/>
            <person name="Czernicka M."/>
            <person name="Durrens P."/>
            <person name="Martin T."/>
            <person name="Boer E."/>
            <person name="Gabaldon T."/>
            <person name="Cruz J."/>
            <person name="Talla E."/>
            <person name="Marck C."/>
            <person name="Goffeau A."/>
            <person name="Barbe V."/>
            <person name="Baret P."/>
            <person name="Baronian K."/>
            <person name="Beier S."/>
            <person name="Bleykasten C."/>
            <person name="Bode R."/>
            <person name="Casaregola S."/>
            <person name="Despons L."/>
            <person name="Fairhead C."/>
            <person name="Giersberg M."/>
            <person name="Gierski P."/>
            <person name="Hahnel U."/>
            <person name="Hartmann A."/>
            <person name="Jankowska D."/>
            <person name="Jubin C."/>
            <person name="Jung P."/>
            <person name="Lafontaine I."/>
            <person name="Leh-Louis V."/>
            <person name="Lemaire M."/>
            <person name="Marcet-Houben M."/>
            <person name="Mascher M."/>
            <person name="Morel G."/>
            <person name="Richard G.-F."/>
            <person name="Riechen J."/>
            <person name="Sacerdot C."/>
            <person name="Sarkar A."/>
            <person name="Savel G."/>
            <person name="Schacherer J."/>
            <person name="Sherman D."/>
            <person name="Straub M.-L."/>
            <person name="Stein N."/>
            <person name="Thierry A."/>
            <person name="Trautwein-Schult A."/>
            <person name="Westhof E."/>
            <person name="Worch S."/>
            <person name="Dujon B."/>
            <person name="Souciet J.-L."/>
            <person name="Wincker P."/>
            <person name="Scholz U."/>
            <person name="Neuveglise N."/>
        </authorList>
    </citation>
    <scope>NUCLEOTIDE SEQUENCE</scope>
    <source>
        <strain evidence="9">LS3</strain>
    </source>
</reference>
<keyword evidence="3 5" id="KW-0493">Microtubule</keyword>
<evidence type="ECO:0000259" key="7">
    <source>
        <dbReference type="Pfam" id="PF04130"/>
    </source>
</evidence>
<dbReference type="GO" id="GO:0000922">
    <property type="term" value="C:spindle pole"/>
    <property type="evidence" value="ECO:0007669"/>
    <property type="project" value="InterPro"/>
</dbReference>
<feature type="domain" description="Gamma tubulin complex component protein N-terminal" evidence="8">
    <location>
        <begin position="114"/>
        <end position="453"/>
    </location>
</feature>
<dbReference type="PANTHER" id="PTHR19302">
    <property type="entry name" value="GAMMA TUBULIN COMPLEX PROTEIN"/>
    <property type="match status" value="1"/>
</dbReference>
<dbReference type="InterPro" id="IPR040457">
    <property type="entry name" value="GCP_C"/>
</dbReference>
<dbReference type="AlphaFoldDB" id="A0A060T3Z6"/>
<dbReference type="GO" id="GO:0031122">
    <property type="term" value="P:cytoplasmic microtubule organization"/>
    <property type="evidence" value="ECO:0007669"/>
    <property type="project" value="TreeGrafter"/>
</dbReference>
<keyword evidence="4 5" id="KW-0206">Cytoskeleton</keyword>
<accession>A0A060T3Z6</accession>
<dbReference type="GO" id="GO:0007020">
    <property type="term" value="P:microtubule nucleation"/>
    <property type="evidence" value="ECO:0007669"/>
    <property type="project" value="InterPro"/>
</dbReference>
<dbReference type="Gene3D" id="1.20.120.1900">
    <property type="entry name" value="Gamma-tubulin complex, C-terminal domain"/>
    <property type="match status" value="1"/>
</dbReference>
<keyword evidence="2 5" id="KW-0963">Cytoplasm</keyword>
<evidence type="ECO:0000256" key="6">
    <source>
        <dbReference type="SAM" id="MobiDB-lite"/>
    </source>
</evidence>
<dbReference type="GO" id="GO:0044732">
    <property type="term" value="C:mitotic spindle pole body"/>
    <property type="evidence" value="ECO:0007669"/>
    <property type="project" value="TreeGrafter"/>
</dbReference>
<sequence length="839" mass="95362">MSELRESYYVQGKRQAESETRTSHTRTTSTRVSSRTALKEVNSQPRSSRLSRTPEKPSENSQGWAPRVELAESYPSTLATKVTPVPKYSRLPANLKSHIPLDNVDLRTQEALIIDDLLHVMMGCEGYYIRYSDAYDNSIQFDRLKGPEYRISKSLDPSFKDLARSILDTCQHFSALTAFIESQSRADYGQVNQALCAAIRKILNDYLVLVAQLEYQAYNAANFSLHNMNIQLKPIAKIIRHTFDLAQVMLKENDRKSAEAASAFNDFDKVLESLKEAGGNINELGVAVSSSRSTVCKGGTVLRIIAERLNLLSGDPIAQDLLHGLLRAASKPYLKMLSQWIHKGVIDDPYQEFLIRELKGIKRENLALDYTDEYWEKRYTVRKEDLPLQFSNPDLYQKVLLAGKYLNVVRECGGSDASTDANDNFDSIEDSKIILSLSGAYVHANQSLLDLLVRTHDLPARLRSLKHYFFLDRADYLISFMDIAEKELSKSSRKASITKLQYLLDMSLRQPGSVSSGDPFKEDVIVEMNHTSVTDFLLKIVNVSGMDPDEALGANANPQMIEKMVMAAASRPETATSSEDRDRKSRHFTATMGLQLDMRIPFPLSLVLSRKTILRYQLLFRHLVEIKNIERTLNLAWLQQCKSKAWKAQSSNDRLMNWKARANQLRIKMLLFVQQILYFCTTEVIEPNWRKLQDDLSNAKTVDLIMEQHVYFLDTCMKECMLTNQKLLKLQAKLFFACRMFGDFLQQRLKSIAVVDPSVVSEDERSSLTKVTGKNGEDLSPDEVMDWLEHSLGPYENSFDHHVKVLTDALNYYAATETTVFLSLCGRIELCMPMVVGSN</sequence>
<dbReference type="InterPro" id="IPR041470">
    <property type="entry name" value="GCP_N"/>
</dbReference>
<gene>
    <name evidence="9" type="ORF">GNLVRS02_ARAD1C37664g</name>
</gene>
<dbReference type="GO" id="GO:0051011">
    <property type="term" value="F:microtubule minus-end binding"/>
    <property type="evidence" value="ECO:0007669"/>
    <property type="project" value="TreeGrafter"/>
</dbReference>
<evidence type="ECO:0000256" key="5">
    <source>
        <dbReference type="RuleBase" id="RU363050"/>
    </source>
</evidence>
<evidence type="ECO:0000256" key="1">
    <source>
        <dbReference type="ARBA" id="ARBA00010337"/>
    </source>
</evidence>
<evidence type="ECO:0000259" key="8">
    <source>
        <dbReference type="Pfam" id="PF17681"/>
    </source>
</evidence>
<name>A0A060T3Z6_BLAAD</name>
<dbReference type="Pfam" id="PF17681">
    <property type="entry name" value="GCP_N_terminal"/>
    <property type="match status" value="1"/>
</dbReference>
<dbReference type="InterPro" id="IPR042241">
    <property type="entry name" value="GCP_C_sf"/>
</dbReference>
<feature type="region of interest" description="Disordered" evidence="6">
    <location>
        <begin position="1"/>
        <end position="67"/>
    </location>
</feature>
<comment type="similarity">
    <text evidence="1 5">Belongs to the TUBGCP family.</text>
</comment>
<dbReference type="GO" id="GO:0051225">
    <property type="term" value="P:spindle assembly"/>
    <property type="evidence" value="ECO:0007669"/>
    <property type="project" value="TreeGrafter"/>
</dbReference>
<dbReference type="EMBL" id="HG937693">
    <property type="protein sequence ID" value="CDP35529.1"/>
    <property type="molecule type" value="Genomic_DNA"/>
</dbReference>